<dbReference type="AlphaFoldDB" id="A0A871BK90"/>
<dbReference type="EMBL" id="CP063206">
    <property type="protein sequence ID" value="QOS13547.1"/>
    <property type="molecule type" value="Genomic_DNA"/>
</dbReference>
<keyword evidence="1" id="KW-0614">Plasmid</keyword>
<geneLocation type="plasmid" evidence="1 2">
    <name>pHGLR1</name>
</geneLocation>
<proteinExistence type="predicted"/>
<protein>
    <submittedName>
        <fullName evidence="1">Uncharacterized protein</fullName>
    </submittedName>
</protein>
<organism evidence="1 2">
    <name type="scientific">Haloferax gibbonsii</name>
    <dbReference type="NCBI Taxonomy" id="35746"/>
    <lineage>
        <taxon>Archaea</taxon>
        <taxon>Methanobacteriati</taxon>
        <taxon>Methanobacteriota</taxon>
        <taxon>Stenosarchaea group</taxon>
        <taxon>Halobacteria</taxon>
        <taxon>Halobacteriales</taxon>
        <taxon>Haloferacaceae</taxon>
        <taxon>Haloferax</taxon>
    </lineage>
</organism>
<dbReference type="Pfam" id="PF26044">
    <property type="entry name" value="Antitox_halo"/>
    <property type="match status" value="1"/>
</dbReference>
<dbReference type="InterPro" id="IPR058985">
    <property type="entry name" value="Antitox_halobact"/>
</dbReference>
<accession>A0A871BK90</accession>
<gene>
    <name evidence="1" type="ORF">HfgLR_21655</name>
</gene>
<evidence type="ECO:0000313" key="1">
    <source>
        <dbReference type="EMBL" id="QOS13547.1"/>
    </source>
</evidence>
<sequence length="56" mass="6302">MASSTDSSATVDEEVRRLYERYQAADSDAERHVIALEMGTLDGRRHAEIYAALEDE</sequence>
<name>A0A871BK90_HALGI</name>
<evidence type="ECO:0000313" key="2">
    <source>
        <dbReference type="Proteomes" id="UP000663064"/>
    </source>
</evidence>
<dbReference type="Proteomes" id="UP000663064">
    <property type="component" value="Plasmid pHGLR1"/>
</dbReference>
<reference evidence="1" key="1">
    <citation type="journal article" date="2021" name="Front. Microbiol.">
        <title>Cellular and Genomic Properties of Haloferax gibbonsii LR2-5, the Host of Euryarchaeal Virus HFTV1.</title>
        <authorList>
            <person name="Tittes C."/>
            <person name="Schwarzer S."/>
            <person name="Pfeiffer F."/>
            <person name="Dyall-Smith M."/>
            <person name="Rodriguez-Franco M."/>
            <person name="Oksanen H.M."/>
            <person name="Quax T.E.F."/>
        </authorList>
    </citation>
    <scope>NUCLEOTIDE SEQUENCE</scope>
    <source>
        <strain evidence="1">LR2-5</strain>
    </source>
</reference>